<gene>
    <name evidence="1" type="ORF">ATC70_006153</name>
</gene>
<dbReference type="GeneID" id="89949839"/>
<dbReference type="Proteomes" id="UP001304243">
    <property type="component" value="Unassembled WGS sequence"/>
</dbReference>
<dbReference type="EMBL" id="JASEJX010000016">
    <property type="protein sequence ID" value="KAK4514143.1"/>
    <property type="molecule type" value="Genomic_DNA"/>
</dbReference>
<sequence length="225" mass="25403">MDSPVDDFILILRDLIERIPHRKSNTITKESQLCGTFVDAMIRPIQDDPDNNEFLVWSNIKISDKSERPDITGMMLIDASLYEPVCVGEIKGEDKRHDTHALAYDLLKMAAFSKEAIDGNEYLGILGVHVIGFQFTLYITTLLTEGLCVMFELVSIPIPSIIYDMKAFIANLEDLMPIKALYKNCIQINNSVQQVKKQDANLQAISQSIQPGKDRKQHCSCVCNH</sequence>
<dbReference type="AlphaFoldDB" id="A0AAN7DB83"/>
<organism evidence="1 2">
    <name type="scientific">Mucor velutinosus</name>
    <dbReference type="NCBI Taxonomy" id="708070"/>
    <lineage>
        <taxon>Eukaryota</taxon>
        <taxon>Fungi</taxon>
        <taxon>Fungi incertae sedis</taxon>
        <taxon>Mucoromycota</taxon>
        <taxon>Mucoromycotina</taxon>
        <taxon>Mucoromycetes</taxon>
        <taxon>Mucorales</taxon>
        <taxon>Mucorineae</taxon>
        <taxon>Mucoraceae</taxon>
        <taxon>Mucor</taxon>
    </lineage>
</organism>
<evidence type="ECO:0000313" key="1">
    <source>
        <dbReference type="EMBL" id="KAK4514143.1"/>
    </source>
</evidence>
<evidence type="ECO:0000313" key="2">
    <source>
        <dbReference type="Proteomes" id="UP001304243"/>
    </source>
</evidence>
<name>A0AAN7DB83_9FUNG</name>
<dbReference type="RefSeq" id="XP_064680809.1">
    <property type="nucleotide sequence ID" value="XM_064825432.1"/>
</dbReference>
<comment type="caution">
    <text evidence="1">The sequence shown here is derived from an EMBL/GenBank/DDBJ whole genome shotgun (WGS) entry which is preliminary data.</text>
</comment>
<keyword evidence="2" id="KW-1185">Reference proteome</keyword>
<accession>A0AAN7DB83</accession>
<proteinExistence type="predicted"/>
<reference evidence="1 2" key="1">
    <citation type="submission" date="2022-11" db="EMBL/GenBank/DDBJ databases">
        <title>Mucor velutinosus strain NIH1002 WGS.</title>
        <authorList>
            <person name="Subramanian P."/>
            <person name="Mullikin J.C."/>
            <person name="Segre J.A."/>
            <person name="Zelazny A.M."/>
        </authorList>
    </citation>
    <scope>NUCLEOTIDE SEQUENCE [LARGE SCALE GENOMIC DNA]</scope>
    <source>
        <strain evidence="1 2">NIH1002</strain>
    </source>
</reference>
<protein>
    <submittedName>
        <fullName evidence="1">Uncharacterized protein</fullName>
    </submittedName>
</protein>